<evidence type="ECO:0000256" key="3">
    <source>
        <dbReference type="ARBA" id="ARBA00022553"/>
    </source>
</evidence>
<feature type="transmembrane region" description="Helical" evidence="4">
    <location>
        <begin position="243"/>
        <end position="263"/>
    </location>
</feature>
<accession>A0ABT3NRL8</accession>
<keyword evidence="6" id="KW-0067">ATP-binding</keyword>
<dbReference type="SUPFAM" id="SSF55781">
    <property type="entry name" value="GAF domain-like"/>
    <property type="match status" value="1"/>
</dbReference>
<feature type="transmembrane region" description="Helical" evidence="4">
    <location>
        <begin position="88"/>
        <end position="108"/>
    </location>
</feature>
<keyword evidence="4" id="KW-0472">Membrane</keyword>
<dbReference type="Gene3D" id="3.30.565.10">
    <property type="entry name" value="Histidine kinase-like ATPase, C-terminal domain"/>
    <property type="match status" value="1"/>
</dbReference>
<comment type="catalytic activity">
    <reaction evidence="1">
        <text>ATP + protein L-histidine = ADP + protein N-phospho-L-histidine.</text>
        <dbReference type="EC" id="2.7.13.3"/>
    </reaction>
</comment>
<feature type="transmembrane region" description="Helical" evidence="4">
    <location>
        <begin position="54"/>
        <end position="76"/>
    </location>
</feature>
<dbReference type="Pfam" id="PF02518">
    <property type="entry name" value="HATPase_c"/>
    <property type="match status" value="1"/>
</dbReference>
<keyword evidence="4" id="KW-1133">Transmembrane helix</keyword>
<reference evidence="6 7" key="1">
    <citation type="submission" date="2022-10" db="EMBL/GenBank/DDBJ databases">
        <title>Roseococcus glaciei nov., sp. nov., isolated from glacier.</title>
        <authorList>
            <person name="Liu Q."/>
            <person name="Xin Y.-H."/>
        </authorList>
    </citation>
    <scope>NUCLEOTIDE SEQUENCE [LARGE SCALE GENOMIC DNA]</scope>
    <source>
        <strain evidence="6 7">MDT2-1-1</strain>
    </source>
</reference>
<proteinExistence type="predicted"/>
<keyword evidence="3" id="KW-0597">Phosphoprotein</keyword>
<dbReference type="InterPro" id="IPR004358">
    <property type="entry name" value="Sig_transdc_His_kin-like_C"/>
</dbReference>
<dbReference type="PROSITE" id="PS50109">
    <property type="entry name" value="HIS_KIN"/>
    <property type="match status" value="1"/>
</dbReference>
<keyword evidence="6" id="KW-0547">Nucleotide-binding</keyword>
<dbReference type="InterPro" id="IPR003594">
    <property type="entry name" value="HATPase_dom"/>
</dbReference>
<evidence type="ECO:0000256" key="4">
    <source>
        <dbReference type="SAM" id="Phobius"/>
    </source>
</evidence>
<dbReference type="GO" id="GO:0005524">
    <property type="term" value="F:ATP binding"/>
    <property type="evidence" value="ECO:0007669"/>
    <property type="project" value="UniProtKB-KW"/>
</dbReference>
<keyword evidence="7" id="KW-1185">Reference proteome</keyword>
<dbReference type="EC" id="2.7.13.3" evidence="2"/>
<evidence type="ECO:0000259" key="5">
    <source>
        <dbReference type="PROSITE" id="PS50109"/>
    </source>
</evidence>
<protein>
    <recommendedName>
        <fullName evidence="2">histidine kinase</fullName>
        <ecNumber evidence="2">2.7.13.3</ecNumber>
    </recommendedName>
</protein>
<evidence type="ECO:0000256" key="1">
    <source>
        <dbReference type="ARBA" id="ARBA00000085"/>
    </source>
</evidence>
<dbReference type="PANTHER" id="PTHR43547:SF2">
    <property type="entry name" value="HYBRID SIGNAL TRANSDUCTION HISTIDINE KINASE C"/>
    <property type="match status" value="1"/>
</dbReference>
<dbReference type="InterPro" id="IPR005467">
    <property type="entry name" value="His_kinase_dom"/>
</dbReference>
<gene>
    <name evidence="6" type="ORF">OF850_04130</name>
</gene>
<feature type="transmembrane region" description="Helical" evidence="4">
    <location>
        <begin position="30"/>
        <end position="48"/>
    </location>
</feature>
<feature type="transmembrane region" description="Helical" evidence="4">
    <location>
        <begin position="6"/>
        <end position="23"/>
    </location>
</feature>
<sequence>MIATLHAIAALAGVAVALGALVAGRGRHVWPPFAAGIAAAAWAGAVVLDPVNPLGGSAGLLEVLRSGVWGGVLLLLHWRLGGGKVFRGFTVALLLILSAALAAALPFLPILGELAPHTRLALALLLVLIAENLARNSGEAAGWHLWPPAIALGGLGAFDVMIYCIAALAGGVDARLVAARALLTALALPLLVLAARRDRRWSRATPSHEVAFHGATLLVAGAFLLGAGAVGSILQSMDREWGGAAQVALLAGAALSLVVLLSARSVRSRIHRWVARHFLAARYDYRREWLRAVATLSGPGSAAAPNTRAIRAIADPVDVPAGTLLLRESAPGLLLRAADWNQSEGPDRLEEGDPVLARLSAGEVVAFPQPGPLWVAVPLMHHAEGLLGAVLLAPPRAPHPLEEELAELLVTLGREVAMFLAERRAAERLAEGRRVADYARRFAFVAHDVKTVSSQLSMVLANAEAHMEDPEFQHDMLLTVRGAARRIDALIARLRRDEAAGEAAGTGDPLGVAEAVARGLGHPVEIKAEGRFPPVPMAEEAFSTVLTHLLRNAAEASHAEKVIQMAFQCVGDMLEIVIADEGEGMSEAFLRDGLFRPLATTKPKGSGIGAWQARELVREAGGELTAESQLGEGTQIRITLPLARAVEAA</sequence>
<dbReference type="EMBL" id="JAPFQI010000001">
    <property type="protein sequence ID" value="MCW8084805.1"/>
    <property type="molecule type" value="Genomic_DNA"/>
</dbReference>
<feature type="transmembrane region" description="Helical" evidence="4">
    <location>
        <begin position="215"/>
        <end position="237"/>
    </location>
</feature>
<feature type="transmembrane region" description="Helical" evidence="4">
    <location>
        <begin position="176"/>
        <end position="195"/>
    </location>
</feature>
<dbReference type="PRINTS" id="PR00344">
    <property type="entry name" value="BCTRLSENSOR"/>
</dbReference>
<dbReference type="RefSeq" id="WP_301588538.1">
    <property type="nucleotide sequence ID" value="NZ_JAPFQI010000001.1"/>
</dbReference>
<dbReference type="SMART" id="SM00387">
    <property type="entry name" value="HATPase_c"/>
    <property type="match status" value="1"/>
</dbReference>
<keyword evidence="4" id="KW-0812">Transmembrane</keyword>
<evidence type="ECO:0000256" key="2">
    <source>
        <dbReference type="ARBA" id="ARBA00012438"/>
    </source>
</evidence>
<dbReference type="InterPro" id="IPR036890">
    <property type="entry name" value="HATPase_C_sf"/>
</dbReference>
<dbReference type="SUPFAM" id="SSF55874">
    <property type="entry name" value="ATPase domain of HSP90 chaperone/DNA topoisomerase II/histidine kinase"/>
    <property type="match status" value="1"/>
</dbReference>
<comment type="caution">
    <text evidence="6">The sequence shown here is derived from an EMBL/GenBank/DDBJ whole genome shotgun (WGS) entry which is preliminary data.</text>
</comment>
<dbReference type="Proteomes" id="UP001526430">
    <property type="component" value="Unassembled WGS sequence"/>
</dbReference>
<evidence type="ECO:0000313" key="7">
    <source>
        <dbReference type="Proteomes" id="UP001526430"/>
    </source>
</evidence>
<organism evidence="6 7">
    <name type="scientific">Sabulicella glaciei</name>
    <dbReference type="NCBI Taxonomy" id="2984948"/>
    <lineage>
        <taxon>Bacteria</taxon>
        <taxon>Pseudomonadati</taxon>
        <taxon>Pseudomonadota</taxon>
        <taxon>Alphaproteobacteria</taxon>
        <taxon>Acetobacterales</taxon>
        <taxon>Acetobacteraceae</taxon>
        <taxon>Sabulicella</taxon>
    </lineage>
</organism>
<evidence type="ECO:0000313" key="6">
    <source>
        <dbReference type="EMBL" id="MCW8084805.1"/>
    </source>
</evidence>
<dbReference type="PANTHER" id="PTHR43547">
    <property type="entry name" value="TWO-COMPONENT HISTIDINE KINASE"/>
    <property type="match status" value="1"/>
</dbReference>
<feature type="transmembrane region" description="Helical" evidence="4">
    <location>
        <begin position="145"/>
        <end position="170"/>
    </location>
</feature>
<name>A0ABT3NRL8_9PROT</name>
<feature type="domain" description="Histidine kinase" evidence="5">
    <location>
        <begin position="444"/>
        <end position="644"/>
    </location>
</feature>